<evidence type="ECO:0000256" key="4">
    <source>
        <dbReference type="PIRSR" id="PIRSR606689-1"/>
    </source>
</evidence>
<dbReference type="PANTHER" id="PTHR11711">
    <property type="entry name" value="ADP RIBOSYLATION FACTOR-RELATED"/>
    <property type="match status" value="1"/>
</dbReference>
<dbReference type="InterPro" id="IPR006689">
    <property type="entry name" value="Small_GTPase_ARF/SAR"/>
</dbReference>
<dbReference type="EMBL" id="JAVFKY010000003">
    <property type="protein sequence ID" value="KAK5579050.1"/>
    <property type="molecule type" value="Genomic_DNA"/>
</dbReference>
<dbReference type="GO" id="GO:0005525">
    <property type="term" value="F:GTP binding"/>
    <property type="evidence" value="ECO:0007669"/>
    <property type="project" value="UniProtKB-KW"/>
</dbReference>
<dbReference type="Pfam" id="PF00025">
    <property type="entry name" value="Arf"/>
    <property type="match status" value="1"/>
</dbReference>
<dbReference type="SUPFAM" id="SSF52540">
    <property type="entry name" value="P-loop containing nucleoside triphosphate hydrolases"/>
    <property type="match status" value="1"/>
</dbReference>
<feature type="binding site" evidence="5">
    <location>
        <position position="48"/>
    </location>
    <ligand>
        <name>Mg(2+)</name>
        <dbReference type="ChEBI" id="CHEBI:18420"/>
    </ligand>
</feature>
<sequence>MGISSSNPFSSIFKSKAIKLLMLGLDGSGKTTILYKLMLNEVVSTISTLGYNVETIQHKHLNLTLWDLAGEERIRTLWKPFYNKCTAIIFVVDSSDRLRIDEAASELSKLMKEEELKGCSLLIFATKQDCISPMEIPELTDQLGLHDIKDRRWYVQPTRTLEGIGIYEGLDWLSTKIIEDRKSKSFKSKFTFSNKNKTQKSNSQPTTPRKHIQMMT</sequence>
<dbReference type="FunFam" id="3.40.50.300:FF:001166">
    <property type="entry name" value="ADP-ribosylation factor D"/>
    <property type="match status" value="1"/>
</dbReference>
<accession>A0AAN7Z019</accession>
<evidence type="ECO:0000313" key="9">
    <source>
        <dbReference type="Proteomes" id="UP001344447"/>
    </source>
</evidence>
<comment type="similarity">
    <text evidence="1 6">Belongs to the small GTPase superfamily. Arf family.</text>
</comment>
<dbReference type="Proteomes" id="UP001344447">
    <property type="component" value="Unassembled WGS sequence"/>
</dbReference>
<keyword evidence="5" id="KW-0460">Magnesium</keyword>
<feature type="region of interest" description="Disordered" evidence="7">
    <location>
        <begin position="193"/>
        <end position="216"/>
    </location>
</feature>
<keyword evidence="9" id="KW-1185">Reference proteome</keyword>
<feature type="binding site" evidence="5">
    <location>
        <position position="31"/>
    </location>
    <ligand>
        <name>Mg(2+)</name>
        <dbReference type="ChEBI" id="CHEBI:18420"/>
    </ligand>
</feature>
<dbReference type="AlphaFoldDB" id="A0AAN7Z019"/>
<dbReference type="CDD" id="cd00878">
    <property type="entry name" value="Arf_Arl"/>
    <property type="match status" value="1"/>
</dbReference>
<evidence type="ECO:0000256" key="3">
    <source>
        <dbReference type="ARBA" id="ARBA00023134"/>
    </source>
</evidence>
<evidence type="ECO:0000256" key="7">
    <source>
        <dbReference type="SAM" id="MobiDB-lite"/>
    </source>
</evidence>
<dbReference type="GO" id="GO:0046872">
    <property type="term" value="F:metal ion binding"/>
    <property type="evidence" value="ECO:0007669"/>
    <property type="project" value="UniProtKB-KW"/>
</dbReference>
<keyword evidence="2 4" id="KW-0547">Nucleotide-binding</keyword>
<evidence type="ECO:0000256" key="1">
    <source>
        <dbReference type="ARBA" id="ARBA00010290"/>
    </source>
</evidence>
<dbReference type="InterPro" id="IPR027417">
    <property type="entry name" value="P-loop_NTPase"/>
</dbReference>
<gene>
    <name evidence="8" type="ORF">RB653_008728</name>
</gene>
<feature type="binding site" evidence="4">
    <location>
        <position position="70"/>
    </location>
    <ligand>
        <name>GTP</name>
        <dbReference type="ChEBI" id="CHEBI:37565"/>
    </ligand>
</feature>
<evidence type="ECO:0000256" key="6">
    <source>
        <dbReference type="RuleBase" id="RU003925"/>
    </source>
</evidence>
<proteinExistence type="inferred from homology"/>
<dbReference type="NCBIfam" id="TIGR00231">
    <property type="entry name" value="small_GTP"/>
    <property type="match status" value="1"/>
</dbReference>
<feature type="binding site" evidence="4">
    <location>
        <begin position="24"/>
        <end position="31"/>
    </location>
    <ligand>
        <name>GTP</name>
        <dbReference type="ChEBI" id="CHEBI:37565"/>
    </ligand>
</feature>
<evidence type="ECO:0000256" key="5">
    <source>
        <dbReference type="PIRSR" id="PIRSR606689-2"/>
    </source>
</evidence>
<organism evidence="8 9">
    <name type="scientific">Dictyostelium firmibasis</name>
    <dbReference type="NCBI Taxonomy" id="79012"/>
    <lineage>
        <taxon>Eukaryota</taxon>
        <taxon>Amoebozoa</taxon>
        <taxon>Evosea</taxon>
        <taxon>Eumycetozoa</taxon>
        <taxon>Dictyostelia</taxon>
        <taxon>Dictyosteliales</taxon>
        <taxon>Dictyosteliaceae</taxon>
        <taxon>Dictyostelium</taxon>
    </lineage>
</organism>
<dbReference type="InterPro" id="IPR005225">
    <property type="entry name" value="Small_GTP-bd"/>
</dbReference>
<keyword evidence="5" id="KW-0479">Metal-binding</keyword>
<evidence type="ECO:0000256" key="2">
    <source>
        <dbReference type="ARBA" id="ARBA00022741"/>
    </source>
</evidence>
<dbReference type="PRINTS" id="PR00328">
    <property type="entry name" value="SAR1GTPBP"/>
</dbReference>
<reference evidence="8 9" key="1">
    <citation type="submission" date="2023-11" db="EMBL/GenBank/DDBJ databases">
        <title>Dfirmibasis_genome.</title>
        <authorList>
            <person name="Edelbroek B."/>
            <person name="Kjellin J."/>
            <person name="Jerlstrom-Hultqvist J."/>
            <person name="Soderbom F."/>
        </authorList>
    </citation>
    <scope>NUCLEOTIDE SEQUENCE [LARGE SCALE GENOMIC DNA]</scope>
    <source>
        <strain evidence="8 9">TNS-C-14</strain>
    </source>
</reference>
<dbReference type="PROSITE" id="PS51417">
    <property type="entry name" value="ARF"/>
    <property type="match status" value="1"/>
</dbReference>
<protein>
    <submittedName>
        <fullName evidence="8">Uncharacterized protein</fullName>
    </submittedName>
</protein>
<name>A0AAN7Z019_9MYCE</name>
<comment type="caution">
    <text evidence="8">The sequence shown here is derived from an EMBL/GenBank/DDBJ whole genome shotgun (WGS) entry which is preliminary data.</text>
</comment>
<dbReference type="SMART" id="SM00177">
    <property type="entry name" value="ARF"/>
    <property type="match status" value="1"/>
</dbReference>
<dbReference type="InterPro" id="IPR024156">
    <property type="entry name" value="Small_GTPase_ARF"/>
</dbReference>
<evidence type="ECO:0000313" key="8">
    <source>
        <dbReference type="EMBL" id="KAK5579050.1"/>
    </source>
</evidence>
<dbReference type="PROSITE" id="PS51419">
    <property type="entry name" value="RAB"/>
    <property type="match status" value="1"/>
</dbReference>
<dbReference type="SMART" id="SM00178">
    <property type="entry name" value="SAR"/>
    <property type="match status" value="1"/>
</dbReference>
<keyword evidence="3 4" id="KW-0342">GTP-binding</keyword>
<dbReference type="Gene3D" id="3.40.50.300">
    <property type="entry name" value="P-loop containing nucleotide triphosphate hydrolases"/>
    <property type="match status" value="1"/>
</dbReference>
<dbReference type="GO" id="GO:0003924">
    <property type="term" value="F:GTPase activity"/>
    <property type="evidence" value="ECO:0007669"/>
    <property type="project" value="InterPro"/>
</dbReference>